<dbReference type="SUPFAM" id="SSF53756">
    <property type="entry name" value="UDP-Glycosyltransferase/glycogen phosphorylase"/>
    <property type="match status" value="1"/>
</dbReference>
<dbReference type="GO" id="GO:0102319">
    <property type="term" value="F:2-deoxystreptamine N-acetyl-D-glucosaminyltransferase activity"/>
    <property type="evidence" value="ECO:0007669"/>
    <property type="project" value="UniProtKB-EC"/>
</dbReference>
<dbReference type="InterPro" id="IPR028098">
    <property type="entry name" value="Glyco_trans_4-like_N"/>
</dbReference>
<reference evidence="4 6" key="1">
    <citation type="journal article" date="2015" name="Biotechnol. Bioeng.">
        <title>Genome sequence and phenotypic characterization of Caulobacter segnis.</title>
        <authorList>
            <person name="Patel S."/>
            <person name="Fletcher B."/>
            <person name="Scott D.C."/>
            <person name="Ely B."/>
        </authorList>
    </citation>
    <scope>NUCLEOTIDE SEQUENCE [LARGE SCALE GENOMIC DNA]</scope>
    <source>
        <strain evidence="4 6">PS02</strain>
    </source>
</reference>
<reference evidence="5 7" key="2">
    <citation type="journal article" date="2016" name="Front. Microbiol.">
        <title>Industrial Acetogenic Biocatalysts: A Comparative Metabolic and Genomic Analysis.</title>
        <authorList>
            <person name="Bengelsdorf F."/>
            <person name="Poehlein A."/>
            <person name="Sonja S."/>
            <person name="Erz C."/>
            <person name="Hummel T."/>
            <person name="Hoffmeister S."/>
            <person name="Daniel R."/>
            <person name="Durre P."/>
        </authorList>
    </citation>
    <scope>NUCLEOTIDE SEQUENCE [LARGE SCALE GENOMIC DNA]</scope>
    <source>
        <strain evidence="5 7">PTA-10522</strain>
    </source>
</reference>
<dbReference type="Proteomes" id="UP000077384">
    <property type="component" value="Unassembled WGS sequence"/>
</dbReference>
<proteinExistence type="predicted"/>
<accession>A0A170NNU8</accession>
<evidence type="ECO:0000256" key="1">
    <source>
        <dbReference type="ARBA" id="ARBA00022679"/>
    </source>
</evidence>
<dbReference type="PANTHER" id="PTHR46401:SF2">
    <property type="entry name" value="GLYCOSYLTRANSFERASE WBBK-RELATED"/>
    <property type="match status" value="1"/>
</dbReference>
<dbReference type="CDD" id="cd03801">
    <property type="entry name" value="GT4_PimA-like"/>
    <property type="match status" value="1"/>
</dbReference>
<evidence type="ECO:0000313" key="6">
    <source>
        <dbReference type="Proteomes" id="UP000077384"/>
    </source>
</evidence>
<evidence type="ECO:0000259" key="3">
    <source>
        <dbReference type="Pfam" id="PF13439"/>
    </source>
</evidence>
<dbReference type="PANTHER" id="PTHR46401">
    <property type="entry name" value="GLYCOSYLTRANSFERASE WBBK-RELATED"/>
    <property type="match status" value="1"/>
</dbReference>
<keyword evidence="1 4" id="KW-0808">Transferase</keyword>
<dbReference type="Pfam" id="PF13439">
    <property type="entry name" value="Glyco_transf_4"/>
    <property type="match status" value="1"/>
</dbReference>
<feature type="domain" description="Glycosyl transferase family 1" evidence="2">
    <location>
        <begin position="188"/>
        <end position="350"/>
    </location>
</feature>
<dbReference type="AlphaFoldDB" id="A0A170NNU8"/>
<dbReference type="RefSeq" id="WP_063600388.1">
    <property type="nucleotide sequence ID" value="NZ_LITQ01000007.1"/>
</dbReference>
<dbReference type="InterPro" id="IPR001296">
    <property type="entry name" value="Glyco_trans_1"/>
</dbReference>
<organism evidence="4 6">
    <name type="scientific">Clostridium coskatii</name>
    <dbReference type="NCBI Taxonomy" id="1705578"/>
    <lineage>
        <taxon>Bacteria</taxon>
        <taxon>Bacillati</taxon>
        <taxon>Bacillota</taxon>
        <taxon>Clostridia</taxon>
        <taxon>Eubacteriales</taxon>
        <taxon>Clostridiaceae</taxon>
        <taxon>Clostridium</taxon>
    </lineage>
</organism>
<keyword evidence="7" id="KW-1185">Reference proteome</keyword>
<dbReference type="Proteomes" id="UP000093694">
    <property type="component" value="Unassembled WGS sequence"/>
</dbReference>
<dbReference type="PATRIC" id="fig|1705578.3.peg.3409"/>
<dbReference type="Pfam" id="PF00534">
    <property type="entry name" value="Glycos_transf_1"/>
    <property type="match status" value="1"/>
</dbReference>
<comment type="caution">
    <text evidence="4">The sequence shown here is derived from an EMBL/GenBank/DDBJ whole genome shotgun (WGS) entry which is preliminary data.</text>
</comment>
<evidence type="ECO:0000313" key="5">
    <source>
        <dbReference type="EMBL" id="OBR95537.1"/>
    </source>
</evidence>
<dbReference type="EMBL" id="LITQ01000007">
    <property type="protein sequence ID" value="OAA94193.1"/>
    <property type="molecule type" value="Genomic_DNA"/>
</dbReference>
<sequence>MKRILYLITTQQKDGPGNVLINIVNNINRTKYIPIIAYMYYKKDAIESIKDFVKDDIDIVDLNMKSLFRGWLDFRVIFKIRIIIKKYHIDIIHMHLHRPIIFGTIASGKRCKKIATIHNQEPHQNPSSAFEYVVNKLENYTLKRCDYITTVSKAVKNSIIKCYKLNSNRINVIYNCINENKYSFESINLKQKFNLNRKDVLVASIGRLEPQKGIDCLIEASKILKENGVNNFKVLIIGEGSLEKKLRLLVKDSNLEDLIIFTGYICDINSILDQIDIMVMSSMFEGLGLSLIEAMAHKIPCIGTNVGGIPEVIGNDGIIVDKANPVSLANAIKDLLEDDRKRKNIGERLYNRYNKVFTYKKMISEYESLYDR</sequence>
<dbReference type="EC" id="2.4.1.283" evidence="4"/>
<feature type="domain" description="Glycosyltransferase subfamily 4-like N-terminal" evidence="3">
    <location>
        <begin position="60"/>
        <end position="179"/>
    </location>
</feature>
<evidence type="ECO:0000313" key="7">
    <source>
        <dbReference type="Proteomes" id="UP000093694"/>
    </source>
</evidence>
<name>A0A170NNU8_9CLOT</name>
<protein>
    <submittedName>
        <fullName evidence="4">2-deoxystreptamine N-acetyl-D-glucosaminyltransferase</fullName>
        <ecNumber evidence="4">2.4.1.283</ecNumber>
    </submittedName>
</protein>
<dbReference type="EMBL" id="LROR01000037">
    <property type="protein sequence ID" value="OBR95537.1"/>
    <property type="molecule type" value="Genomic_DNA"/>
</dbReference>
<dbReference type="Gene3D" id="3.40.50.2000">
    <property type="entry name" value="Glycogen Phosphorylase B"/>
    <property type="match status" value="2"/>
</dbReference>
<dbReference type="GO" id="GO:0009103">
    <property type="term" value="P:lipopolysaccharide biosynthetic process"/>
    <property type="evidence" value="ECO:0007669"/>
    <property type="project" value="TreeGrafter"/>
</dbReference>
<evidence type="ECO:0000259" key="2">
    <source>
        <dbReference type="Pfam" id="PF00534"/>
    </source>
</evidence>
<evidence type="ECO:0000313" key="4">
    <source>
        <dbReference type="EMBL" id="OAA94193.1"/>
    </source>
</evidence>
<keyword evidence="4" id="KW-0328">Glycosyltransferase</keyword>
<gene>
    <name evidence="4" type="primary">neoD</name>
    <name evidence="5" type="ORF">CLCOS_13300</name>
    <name evidence="4" type="ORF">WX73_03340</name>
</gene>